<dbReference type="EMBL" id="JBANQN010000007">
    <property type="protein sequence ID" value="KAK6783954.1"/>
    <property type="molecule type" value="Genomic_DNA"/>
</dbReference>
<proteinExistence type="predicted"/>
<dbReference type="Proteomes" id="UP001371456">
    <property type="component" value="Unassembled WGS sequence"/>
</dbReference>
<dbReference type="InterPro" id="IPR040256">
    <property type="entry name" value="At4g02000-like"/>
</dbReference>
<evidence type="ECO:0000313" key="2">
    <source>
        <dbReference type="Proteomes" id="UP001371456"/>
    </source>
</evidence>
<keyword evidence="2" id="KW-1185">Reference proteome</keyword>
<dbReference type="AlphaFoldDB" id="A0AAN8Y8V7"/>
<sequence>MWLQKWMPNFKPEEDFPIAAVWILLPKLPFHMNTWQYIKQIVSSVSKPLEIDLTTKGRTRLSMAKVWVEIDLLKPQPESPLIMCEELPY</sequence>
<dbReference type="PANTHER" id="PTHR31286">
    <property type="entry name" value="GLYCINE-RICH CELL WALL STRUCTURAL PROTEIN 1.8-LIKE"/>
    <property type="match status" value="1"/>
</dbReference>
<evidence type="ECO:0000313" key="1">
    <source>
        <dbReference type="EMBL" id="KAK6783954.1"/>
    </source>
</evidence>
<evidence type="ECO:0008006" key="3">
    <source>
        <dbReference type="Google" id="ProtNLM"/>
    </source>
</evidence>
<gene>
    <name evidence="1" type="ORF">RDI58_017408</name>
</gene>
<comment type="caution">
    <text evidence="1">The sequence shown here is derived from an EMBL/GenBank/DDBJ whole genome shotgun (WGS) entry which is preliminary data.</text>
</comment>
<accession>A0AAN8Y8V7</accession>
<dbReference type="PANTHER" id="PTHR31286:SF164">
    <property type="entry name" value="ZINC FINGER, CCHC-TYPE"/>
    <property type="match status" value="1"/>
</dbReference>
<organism evidence="1 2">
    <name type="scientific">Solanum bulbocastanum</name>
    <name type="common">Wild potato</name>
    <dbReference type="NCBI Taxonomy" id="147425"/>
    <lineage>
        <taxon>Eukaryota</taxon>
        <taxon>Viridiplantae</taxon>
        <taxon>Streptophyta</taxon>
        <taxon>Embryophyta</taxon>
        <taxon>Tracheophyta</taxon>
        <taxon>Spermatophyta</taxon>
        <taxon>Magnoliopsida</taxon>
        <taxon>eudicotyledons</taxon>
        <taxon>Gunneridae</taxon>
        <taxon>Pentapetalae</taxon>
        <taxon>asterids</taxon>
        <taxon>lamiids</taxon>
        <taxon>Solanales</taxon>
        <taxon>Solanaceae</taxon>
        <taxon>Solanoideae</taxon>
        <taxon>Solaneae</taxon>
        <taxon>Solanum</taxon>
    </lineage>
</organism>
<reference evidence="1 2" key="1">
    <citation type="submission" date="2024-02" db="EMBL/GenBank/DDBJ databases">
        <title>de novo genome assembly of Solanum bulbocastanum strain 11H21.</title>
        <authorList>
            <person name="Hosaka A.J."/>
        </authorList>
    </citation>
    <scope>NUCLEOTIDE SEQUENCE [LARGE SCALE GENOMIC DNA]</scope>
    <source>
        <tissue evidence="1">Young leaves</tissue>
    </source>
</reference>
<name>A0AAN8Y8V7_SOLBU</name>
<protein>
    <recommendedName>
        <fullName evidence="3">DUF4283 domain-containing protein</fullName>
    </recommendedName>
</protein>